<dbReference type="PANTHER" id="PTHR32227">
    <property type="entry name" value="GLUCAN ENDO-1,3-BETA-GLUCOSIDASE BG1-RELATED-RELATED"/>
    <property type="match status" value="1"/>
</dbReference>
<evidence type="ECO:0000256" key="2">
    <source>
        <dbReference type="ARBA" id="ARBA00008773"/>
    </source>
</evidence>
<evidence type="ECO:0000256" key="3">
    <source>
        <dbReference type="ARBA" id="ARBA00012780"/>
    </source>
</evidence>
<evidence type="ECO:0000256" key="9">
    <source>
        <dbReference type="RuleBase" id="RU004335"/>
    </source>
</evidence>
<feature type="signal peptide" evidence="10">
    <location>
        <begin position="1"/>
        <end position="20"/>
    </location>
</feature>
<dbReference type="Gene3D" id="3.20.20.80">
    <property type="entry name" value="Glycosidases"/>
    <property type="match status" value="1"/>
</dbReference>
<keyword evidence="6" id="KW-0611">Plant defense</keyword>
<name>A0A2I0APL2_9ASPA</name>
<dbReference type="Pfam" id="PF00332">
    <property type="entry name" value="Glyco_hydro_17"/>
    <property type="match status" value="1"/>
</dbReference>
<evidence type="ECO:0000256" key="8">
    <source>
        <dbReference type="ARBA" id="ARBA00023295"/>
    </source>
</evidence>
<keyword evidence="7" id="KW-1015">Disulfide bond</keyword>
<dbReference type="InterPro" id="IPR012946">
    <property type="entry name" value="X8"/>
</dbReference>
<keyword evidence="5" id="KW-0378">Hydrolase</keyword>
<keyword evidence="8" id="KW-0326">Glycosidase</keyword>
<evidence type="ECO:0000313" key="12">
    <source>
        <dbReference type="EMBL" id="PKA57416.1"/>
    </source>
</evidence>
<evidence type="ECO:0000256" key="7">
    <source>
        <dbReference type="ARBA" id="ARBA00023157"/>
    </source>
</evidence>
<organism evidence="12 13">
    <name type="scientific">Apostasia shenzhenica</name>
    <dbReference type="NCBI Taxonomy" id="1088818"/>
    <lineage>
        <taxon>Eukaryota</taxon>
        <taxon>Viridiplantae</taxon>
        <taxon>Streptophyta</taxon>
        <taxon>Embryophyta</taxon>
        <taxon>Tracheophyta</taxon>
        <taxon>Spermatophyta</taxon>
        <taxon>Magnoliopsida</taxon>
        <taxon>Liliopsida</taxon>
        <taxon>Asparagales</taxon>
        <taxon>Orchidaceae</taxon>
        <taxon>Apostasioideae</taxon>
        <taxon>Apostasia</taxon>
    </lineage>
</organism>
<dbReference type="GO" id="GO:0006952">
    <property type="term" value="P:defense response"/>
    <property type="evidence" value="ECO:0007669"/>
    <property type="project" value="UniProtKB-KW"/>
</dbReference>
<dbReference type="GO" id="GO:0042973">
    <property type="term" value="F:glucan endo-1,3-beta-D-glucosidase activity"/>
    <property type="evidence" value="ECO:0007669"/>
    <property type="project" value="UniProtKB-EC"/>
</dbReference>
<dbReference type="EC" id="3.2.1.39" evidence="3"/>
<dbReference type="EMBL" id="KZ451968">
    <property type="protein sequence ID" value="PKA57416.1"/>
    <property type="molecule type" value="Genomic_DNA"/>
</dbReference>
<dbReference type="FunFam" id="1.20.58.1040:FF:000010">
    <property type="entry name" value="Glucan endo-13-beta-glucosidase 4"/>
    <property type="match status" value="1"/>
</dbReference>
<sequence length="494" mass="52906">MLLLLWKRCILLLIFISSHASGSFVGINIGTDISNLPSASSIVSILKAQKIQHVRLFEADHQILAALRDTGIEVMVGVPNDQLLQIGESQSAAANWINQNIAAYVPGTNITYVAVGNEVLTSIPNAGLVLVPAMQFLHSALVAANLNSQIKVSSPQSMDLIPKSFPPSTATFNSSWNSVIYPFLQFLKNTGSSFMLNAQPYYGYIKGNGIFPIEYALFRSLNPDNQIVDPNTLLSYTNMFDAMVDASYYSMQALNFSGIPVTVTASGWPSSGGNDERDANIDNALVYNTNLIRHVLNNSGTPSQPKMAVDTYIHELFNEDLRPGPRSEKYWGLFFPNGTDVYSLDFANEASSSRTSPGLTGVFCIANSSADSRDLKKGLDWACGPGGANCSAIQSGQSCYEPNNIAAVASYAFNDYYHKTQASGGTCNFDNTAVTTSNDPSHGSCIFAGSTGSNSSSGKGSAFEPKSPGNGIARAQAFSSGYQALVMLLALFIL</sequence>
<proteinExistence type="inferred from homology"/>
<evidence type="ECO:0000256" key="4">
    <source>
        <dbReference type="ARBA" id="ARBA00022729"/>
    </source>
</evidence>
<dbReference type="Pfam" id="PF07983">
    <property type="entry name" value="X8"/>
    <property type="match status" value="1"/>
</dbReference>
<gene>
    <name evidence="12" type="ORF">AXF42_Ash013604</name>
</gene>
<evidence type="ECO:0000313" key="13">
    <source>
        <dbReference type="Proteomes" id="UP000236161"/>
    </source>
</evidence>
<keyword evidence="13" id="KW-1185">Reference proteome</keyword>
<reference evidence="12 13" key="1">
    <citation type="journal article" date="2017" name="Nature">
        <title>The Apostasia genome and the evolution of orchids.</title>
        <authorList>
            <person name="Zhang G.Q."/>
            <person name="Liu K.W."/>
            <person name="Li Z."/>
            <person name="Lohaus R."/>
            <person name="Hsiao Y.Y."/>
            <person name="Niu S.C."/>
            <person name="Wang J.Y."/>
            <person name="Lin Y.C."/>
            <person name="Xu Q."/>
            <person name="Chen L.J."/>
            <person name="Yoshida K."/>
            <person name="Fujiwara S."/>
            <person name="Wang Z.W."/>
            <person name="Zhang Y.Q."/>
            <person name="Mitsuda N."/>
            <person name="Wang M."/>
            <person name="Liu G.H."/>
            <person name="Pecoraro L."/>
            <person name="Huang H.X."/>
            <person name="Xiao X.J."/>
            <person name="Lin M."/>
            <person name="Wu X.Y."/>
            <person name="Wu W.L."/>
            <person name="Chen Y.Y."/>
            <person name="Chang S.B."/>
            <person name="Sakamoto S."/>
            <person name="Ohme-Takagi M."/>
            <person name="Yagi M."/>
            <person name="Zeng S.J."/>
            <person name="Shen C.Y."/>
            <person name="Yeh C.M."/>
            <person name="Luo Y.B."/>
            <person name="Tsai W.C."/>
            <person name="Van de Peer Y."/>
            <person name="Liu Z.J."/>
        </authorList>
    </citation>
    <scope>NUCLEOTIDE SEQUENCE [LARGE SCALE GENOMIC DNA]</scope>
    <source>
        <strain evidence="13">cv. Shenzhen</strain>
        <tissue evidence="12">Stem</tissue>
    </source>
</reference>
<dbReference type="FunFam" id="3.20.20.80:FF:000002">
    <property type="entry name" value="Glucan endo-1,3-beta-glucosidase 3"/>
    <property type="match status" value="1"/>
</dbReference>
<feature type="domain" description="X8" evidence="11">
    <location>
        <begin position="362"/>
        <end position="447"/>
    </location>
</feature>
<dbReference type="InterPro" id="IPR000490">
    <property type="entry name" value="Glyco_hydro_17"/>
</dbReference>
<keyword evidence="4 10" id="KW-0732">Signal</keyword>
<accession>A0A2I0APL2</accession>
<dbReference type="SUPFAM" id="SSF51445">
    <property type="entry name" value="(Trans)glycosidases"/>
    <property type="match status" value="1"/>
</dbReference>
<evidence type="ECO:0000256" key="5">
    <source>
        <dbReference type="ARBA" id="ARBA00022801"/>
    </source>
</evidence>
<dbReference type="Gene3D" id="1.20.58.1040">
    <property type="match status" value="1"/>
</dbReference>
<protein>
    <recommendedName>
        <fullName evidence="3">glucan endo-1,3-beta-D-glucosidase</fullName>
        <ecNumber evidence="3">3.2.1.39</ecNumber>
    </recommendedName>
</protein>
<comment type="similarity">
    <text evidence="2 9">Belongs to the glycosyl hydrolase 17 family.</text>
</comment>
<dbReference type="GO" id="GO:0005975">
    <property type="term" value="P:carbohydrate metabolic process"/>
    <property type="evidence" value="ECO:0007669"/>
    <property type="project" value="InterPro"/>
</dbReference>
<dbReference type="STRING" id="1088818.A0A2I0APL2"/>
<dbReference type="GO" id="GO:0016740">
    <property type="term" value="F:transferase activity"/>
    <property type="evidence" value="ECO:0007669"/>
    <property type="project" value="UniProtKB-KW"/>
</dbReference>
<comment type="catalytic activity">
    <reaction evidence="1">
        <text>Hydrolysis of (1-&gt;3)-beta-D-glucosidic linkages in (1-&gt;3)-beta-D-glucans.</text>
        <dbReference type="EC" id="3.2.1.39"/>
    </reaction>
</comment>
<dbReference type="InterPro" id="IPR017853">
    <property type="entry name" value="GH"/>
</dbReference>
<evidence type="ECO:0000256" key="6">
    <source>
        <dbReference type="ARBA" id="ARBA00022821"/>
    </source>
</evidence>
<evidence type="ECO:0000256" key="10">
    <source>
        <dbReference type="SAM" id="SignalP"/>
    </source>
</evidence>
<dbReference type="SMART" id="SM00768">
    <property type="entry name" value="X8"/>
    <property type="match status" value="1"/>
</dbReference>
<feature type="chain" id="PRO_5014144290" description="glucan endo-1,3-beta-D-glucosidase" evidence="10">
    <location>
        <begin position="21"/>
        <end position="494"/>
    </location>
</feature>
<evidence type="ECO:0000256" key="1">
    <source>
        <dbReference type="ARBA" id="ARBA00000382"/>
    </source>
</evidence>
<dbReference type="AlphaFoldDB" id="A0A2I0APL2"/>
<dbReference type="Proteomes" id="UP000236161">
    <property type="component" value="Unassembled WGS sequence"/>
</dbReference>
<dbReference type="OrthoDB" id="941679at2759"/>
<dbReference type="InterPro" id="IPR044965">
    <property type="entry name" value="Glyco_hydro_17_plant"/>
</dbReference>
<keyword evidence="12" id="KW-0808">Transferase</keyword>
<evidence type="ECO:0000259" key="11">
    <source>
        <dbReference type="SMART" id="SM00768"/>
    </source>
</evidence>